<name>W1RX75_9GAMM</name>
<keyword evidence="2" id="KW-1185">Reference proteome</keyword>
<accession>W1RX75</accession>
<organism evidence="1 2">
    <name type="scientific">Marinomonas profundimaris</name>
    <dbReference type="NCBI Taxonomy" id="1208321"/>
    <lineage>
        <taxon>Bacteria</taxon>
        <taxon>Pseudomonadati</taxon>
        <taxon>Pseudomonadota</taxon>
        <taxon>Gammaproteobacteria</taxon>
        <taxon>Oceanospirillales</taxon>
        <taxon>Oceanospirillaceae</taxon>
        <taxon>Marinomonas</taxon>
    </lineage>
</organism>
<gene>
    <name evidence="1" type="ORF">D104_12150</name>
</gene>
<dbReference type="AlphaFoldDB" id="W1RX75"/>
<evidence type="ECO:0000313" key="1">
    <source>
        <dbReference type="EMBL" id="ETI59453.1"/>
    </source>
</evidence>
<protein>
    <submittedName>
        <fullName evidence="1">Uncharacterized protein</fullName>
    </submittedName>
</protein>
<dbReference type="Proteomes" id="UP000018857">
    <property type="component" value="Unassembled WGS sequence"/>
</dbReference>
<sequence length="34" mass="3850">MNVAIEADFFEYSNTFLKAFFGKAMSKVSPEKCV</sequence>
<dbReference type="EMBL" id="AYOZ01000032">
    <property type="protein sequence ID" value="ETI59453.1"/>
    <property type="molecule type" value="Genomic_DNA"/>
</dbReference>
<comment type="caution">
    <text evidence="1">The sequence shown here is derived from an EMBL/GenBank/DDBJ whole genome shotgun (WGS) entry which is preliminary data.</text>
</comment>
<reference evidence="1 2" key="1">
    <citation type="journal article" date="2014" name="Genome Announc.">
        <title>Draft Genome Sequence of Marinomonas sp. Strain D104, a Polycyclic Aromatic Hydrocarbon-Degrading Bacterium from the Deep-Sea Sediment of the Arctic Ocean.</title>
        <authorList>
            <person name="Dong C."/>
            <person name="Bai X."/>
            <person name="Lai Q."/>
            <person name="Xie Y."/>
            <person name="Chen X."/>
            <person name="Shao Z."/>
        </authorList>
    </citation>
    <scope>NUCLEOTIDE SEQUENCE [LARGE SCALE GENOMIC DNA]</scope>
    <source>
        <strain evidence="1 2">D104</strain>
    </source>
</reference>
<proteinExistence type="predicted"/>
<evidence type="ECO:0000313" key="2">
    <source>
        <dbReference type="Proteomes" id="UP000018857"/>
    </source>
</evidence>